<protein>
    <submittedName>
        <fullName evidence="3">Flavinator of succinate dehydrogenase-domain-containing protein</fullName>
    </submittedName>
</protein>
<name>A0ABQ7GT57_DUNSA</name>
<dbReference type="Proteomes" id="UP000815325">
    <property type="component" value="Unassembled WGS sequence"/>
</dbReference>
<dbReference type="EMBL" id="MU069603">
    <property type="protein sequence ID" value="KAF5837783.1"/>
    <property type="molecule type" value="Genomic_DNA"/>
</dbReference>
<proteinExistence type="predicted"/>
<accession>A0ABQ7GT57</accession>
<dbReference type="SUPFAM" id="SSF109910">
    <property type="entry name" value="YgfY-like"/>
    <property type="match status" value="1"/>
</dbReference>
<dbReference type="PANTHER" id="PTHR12469:SF2">
    <property type="entry name" value="SUCCINATE DEHYDROGENASE ASSEMBLY FACTOR 2, MITOCHONDRIAL"/>
    <property type="match status" value="1"/>
</dbReference>
<dbReference type="Gene3D" id="1.10.150.250">
    <property type="entry name" value="Flavinator of succinate dehydrogenase"/>
    <property type="match status" value="1"/>
</dbReference>
<dbReference type="InterPro" id="IPR036714">
    <property type="entry name" value="SDH_sf"/>
</dbReference>
<dbReference type="PANTHER" id="PTHR12469">
    <property type="entry name" value="PROTEIN EMI5 HOMOLOG, MITOCHONDRIAL"/>
    <property type="match status" value="1"/>
</dbReference>
<dbReference type="Pfam" id="PF03937">
    <property type="entry name" value="Sdh5"/>
    <property type="match status" value="1"/>
</dbReference>
<organism evidence="3 4">
    <name type="scientific">Dunaliella salina</name>
    <name type="common">Green alga</name>
    <name type="synonym">Protococcus salinus</name>
    <dbReference type="NCBI Taxonomy" id="3046"/>
    <lineage>
        <taxon>Eukaryota</taxon>
        <taxon>Viridiplantae</taxon>
        <taxon>Chlorophyta</taxon>
        <taxon>core chlorophytes</taxon>
        <taxon>Chlorophyceae</taxon>
        <taxon>CS clade</taxon>
        <taxon>Chlamydomonadales</taxon>
        <taxon>Dunaliellaceae</taxon>
        <taxon>Dunaliella</taxon>
    </lineage>
</organism>
<feature type="region of interest" description="Disordered" evidence="2">
    <location>
        <begin position="171"/>
        <end position="208"/>
    </location>
</feature>
<dbReference type="InterPro" id="IPR005631">
    <property type="entry name" value="SDH"/>
</dbReference>
<keyword evidence="1" id="KW-0143">Chaperone</keyword>
<evidence type="ECO:0000256" key="1">
    <source>
        <dbReference type="ARBA" id="ARBA00023186"/>
    </source>
</evidence>
<keyword evidence="4" id="KW-1185">Reference proteome</keyword>
<evidence type="ECO:0000313" key="3">
    <source>
        <dbReference type="EMBL" id="KAF5837783.1"/>
    </source>
</evidence>
<sequence>MQPLLLARCVRGGASLQPFSSQSAALLSSLATNAHLSPAWEPSRLQLSSSLAKAQIRQNVALCQATFSSSSSSSSSSSGQLNEAQAQQAMANKLLYRSKQRGFLELDLLMGLWAEENIPKMDMRAMEEFSAVLDQENPDMFKWLTGQEQAPETMLANPTYMALLNDVQQQLSHKRDDRAVTPAGKEWSRGWDDLWKNPANKNVPGKDQ</sequence>
<reference evidence="3" key="1">
    <citation type="submission" date="2017-08" db="EMBL/GenBank/DDBJ databases">
        <authorList>
            <person name="Polle J.E."/>
            <person name="Barry K."/>
            <person name="Cushman J."/>
            <person name="Schmutz J."/>
            <person name="Tran D."/>
            <person name="Hathwaick L.T."/>
            <person name="Yim W.C."/>
            <person name="Jenkins J."/>
            <person name="Mckie-Krisberg Z.M."/>
            <person name="Prochnik S."/>
            <person name="Lindquist E."/>
            <person name="Dockter R.B."/>
            <person name="Adam C."/>
            <person name="Molina H."/>
            <person name="Bunkerborg J."/>
            <person name="Jin E."/>
            <person name="Buchheim M."/>
            <person name="Magnuson J."/>
        </authorList>
    </citation>
    <scope>NUCLEOTIDE SEQUENCE</scope>
    <source>
        <strain evidence="3">CCAP 19/18</strain>
    </source>
</reference>
<evidence type="ECO:0000256" key="2">
    <source>
        <dbReference type="SAM" id="MobiDB-lite"/>
    </source>
</evidence>
<feature type="compositionally biased region" description="Basic and acidic residues" evidence="2">
    <location>
        <begin position="186"/>
        <end position="195"/>
    </location>
</feature>
<comment type="caution">
    <text evidence="3">The sequence shown here is derived from an EMBL/GenBank/DDBJ whole genome shotgun (WGS) entry which is preliminary data.</text>
</comment>
<evidence type="ECO:0000313" key="4">
    <source>
        <dbReference type="Proteomes" id="UP000815325"/>
    </source>
</evidence>
<gene>
    <name evidence="3" type="ORF">DUNSADRAFT_3855</name>
</gene>